<keyword evidence="2 5" id="KW-0238">DNA-binding</keyword>
<keyword evidence="1" id="KW-0805">Transcription regulation</keyword>
<evidence type="ECO:0000256" key="3">
    <source>
        <dbReference type="ARBA" id="ARBA00023163"/>
    </source>
</evidence>
<evidence type="ECO:0000256" key="2">
    <source>
        <dbReference type="ARBA" id="ARBA00023125"/>
    </source>
</evidence>
<keyword evidence="3" id="KW-0804">Transcription</keyword>
<dbReference type="STRING" id="688867.SAMN05660236_5794"/>
<dbReference type="Pfam" id="PF22200">
    <property type="entry name" value="ExsA_N"/>
    <property type="match status" value="1"/>
</dbReference>
<dbReference type="Pfam" id="PF12833">
    <property type="entry name" value="HTH_18"/>
    <property type="match status" value="1"/>
</dbReference>
<keyword evidence="6" id="KW-1185">Reference proteome</keyword>
<dbReference type="GO" id="GO:0043565">
    <property type="term" value="F:sequence-specific DNA binding"/>
    <property type="evidence" value="ECO:0007669"/>
    <property type="project" value="InterPro"/>
</dbReference>
<reference evidence="5 6" key="1">
    <citation type="submission" date="2017-02" db="EMBL/GenBank/DDBJ databases">
        <authorList>
            <person name="Peterson S.W."/>
        </authorList>
    </citation>
    <scope>NUCLEOTIDE SEQUENCE [LARGE SCALE GENOMIC DNA]</scope>
    <source>
        <strain evidence="5 6">DSM 25262</strain>
    </source>
</reference>
<dbReference type="Gene3D" id="1.10.10.60">
    <property type="entry name" value="Homeodomain-like"/>
    <property type="match status" value="1"/>
</dbReference>
<dbReference type="PANTHER" id="PTHR43280:SF2">
    <property type="entry name" value="HTH-TYPE TRANSCRIPTIONAL REGULATOR EXSA"/>
    <property type="match status" value="1"/>
</dbReference>
<name>A0A1T5MLX5_9BACT</name>
<dbReference type="EMBL" id="FUZU01000005">
    <property type="protein sequence ID" value="SKC89221.1"/>
    <property type="molecule type" value="Genomic_DNA"/>
</dbReference>
<dbReference type="InterPro" id="IPR054015">
    <property type="entry name" value="ExsA-like_N"/>
</dbReference>
<proteinExistence type="predicted"/>
<evidence type="ECO:0000313" key="5">
    <source>
        <dbReference type="EMBL" id="SKC89221.1"/>
    </source>
</evidence>
<protein>
    <submittedName>
        <fullName evidence="5">AraC-type DNA-binding protein</fullName>
    </submittedName>
</protein>
<evidence type="ECO:0000313" key="6">
    <source>
        <dbReference type="Proteomes" id="UP000190961"/>
    </source>
</evidence>
<dbReference type="InterPro" id="IPR018060">
    <property type="entry name" value="HTH_AraC"/>
</dbReference>
<dbReference type="Proteomes" id="UP000190961">
    <property type="component" value="Unassembled WGS sequence"/>
</dbReference>
<dbReference type="InterPro" id="IPR020449">
    <property type="entry name" value="Tscrpt_reg_AraC-type_HTH"/>
</dbReference>
<dbReference type="GO" id="GO:0003700">
    <property type="term" value="F:DNA-binding transcription factor activity"/>
    <property type="evidence" value="ECO:0007669"/>
    <property type="project" value="InterPro"/>
</dbReference>
<dbReference type="PANTHER" id="PTHR43280">
    <property type="entry name" value="ARAC-FAMILY TRANSCRIPTIONAL REGULATOR"/>
    <property type="match status" value="1"/>
</dbReference>
<dbReference type="PRINTS" id="PR00032">
    <property type="entry name" value="HTHARAC"/>
</dbReference>
<dbReference type="PROSITE" id="PS01124">
    <property type="entry name" value="HTH_ARAC_FAMILY_2"/>
    <property type="match status" value="1"/>
</dbReference>
<sequence>MLPIRLIPVEYLFLLSIMKVFTIPNDIFSDNVTKLPELILHDYYNTHESIKGKISAGKHIFSFLQEGQKEVHFYDKSISLTSTQAVLIPAGNCLMTEKRVLHDKQYRSFLFFFSDANLIAFRKKYSFLFKVPDKNRPEDSSFFLFEQDEFIKNFIQSLQQIFQYHTTTAALSEHLLVVKFEEIMLYLCDRYGNHFLPLLASLAGSPLDLPLRQVVENNIYRNLSVEELAFLCNMSLSTFKRKFEEIYGTAPSRWFHLKKMQQAAFLLKHEKANASEIHHELGYESLSSFVQAFKKEFGKTPKVYQQSV</sequence>
<accession>A0A1T5MLX5</accession>
<organism evidence="5 6">
    <name type="scientific">Ohtaekwangia koreensis</name>
    <dbReference type="NCBI Taxonomy" id="688867"/>
    <lineage>
        <taxon>Bacteria</taxon>
        <taxon>Pseudomonadati</taxon>
        <taxon>Bacteroidota</taxon>
        <taxon>Cytophagia</taxon>
        <taxon>Cytophagales</taxon>
        <taxon>Fulvivirgaceae</taxon>
        <taxon>Ohtaekwangia</taxon>
    </lineage>
</organism>
<evidence type="ECO:0000256" key="1">
    <source>
        <dbReference type="ARBA" id="ARBA00023015"/>
    </source>
</evidence>
<feature type="domain" description="HTH araC/xylS-type" evidence="4">
    <location>
        <begin position="209"/>
        <end position="307"/>
    </location>
</feature>
<evidence type="ECO:0000259" key="4">
    <source>
        <dbReference type="PROSITE" id="PS01124"/>
    </source>
</evidence>
<dbReference type="AlphaFoldDB" id="A0A1T5MLX5"/>
<dbReference type="SMART" id="SM00342">
    <property type="entry name" value="HTH_ARAC"/>
    <property type="match status" value="1"/>
</dbReference>
<gene>
    <name evidence="5" type="ORF">SAMN05660236_5794</name>
</gene>
<dbReference type="SUPFAM" id="SSF46689">
    <property type="entry name" value="Homeodomain-like"/>
    <property type="match status" value="2"/>
</dbReference>
<dbReference type="InterPro" id="IPR009057">
    <property type="entry name" value="Homeodomain-like_sf"/>
</dbReference>